<evidence type="ECO:0000313" key="3">
    <source>
        <dbReference type="Proteomes" id="UP000664658"/>
    </source>
</evidence>
<accession>A0A8I1W954</accession>
<sequence>MSKATFRASADSKAVAENMQILTGQKGDKLDKALTYREAAAIGILKLRRSGSGAIIPENPMPPERDPVWQGVEKPHAPVNVTADGAFHTVTLTWDIPTYKGHAFAEVWRAEFDDAVADKGNNIAKAVRVGTTLANVYADAVGKGFKAFYWVRFVNKNGYNGPYQSALGLLAETSADVDEIIASATNFAIYNPAKPTEKEIIFGVTDDGKVAIREAVIKKATIQIIHSEKITADYIKAGVSISAPLISGGSFDMGNAYMSGGAAGFGLGGPYSGWGKGWNSIIYSDGSIYTNRLNAEGGNIRDMRMERCVIAESCDVRGTLYAEKIVGDIVRTYAMGIGSVVTVEAVPFARLVQWQVIVSSGRESTTATATLNGGGVGSLSATRIMYDVVGAPGFVNSIPVPVPKSAVFTASIPAHQSATLGLTGSIGRDGAASAVAIISKI</sequence>
<gene>
    <name evidence="2" type="ORF">J2R62_15430</name>
</gene>
<dbReference type="Proteomes" id="UP000664658">
    <property type="component" value="Unassembled WGS sequence"/>
</dbReference>
<dbReference type="Pfam" id="PF09327">
    <property type="entry name" value="Phage_Tail_Tip"/>
    <property type="match status" value="1"/>
</dbReference>
<feature type="domain" description="Tip attachment protein J central straight fiber" evidence="1">
    <location>
        <begin position="146"/>
        <end position="255"/>
    </location>
</feature>
<organism evidence="2 3">
    <name type="scientific">Plesiomonas shigelloides</name>
    <name type="common">Aeromonas shigelloides</name>
    <dbReference type="NCBI Taxonomy" id="703"/>
    <lineage>
        <taxon>Bacteria</taxon>
        <taxon>Pseudomonadati</taxon>
        <taxon>Pseudomonadota</taxon>
        <taxon>Gammaproteobacteria</taxon>
        <taxon>Enterobacterales</taxon>
        <taxon>Enterobacteriaceae</taxon>
        <taxon>Plesiomonas</taxon>
    </lineage>
</organism>
<protein>
    <recommendedName>
        <fullName evidence="1">Tip attachment protein J central straight fiber domain-containing protein</fullName>
    </recommendedName>
</protein>
<reference evidence="2" key="1">
    <citation type="submission" date="2021-03" db="EMBL/GenBank/DDBJ databases">
        <title>Plesiomonas shigelloides zfcc0051, isolated from zebrafish feces.</title>
        <authorList>
            <person name="Vanderhoek Z."/>
            <person name="Gaulke C."/>
        </authorList>
    </citation>
    <scope>NUCLEOTIDE SEQUENCE</scope>
    <source>
        <strain evidence="2">Zfcc0051</strain>
    </source>
</reference>
<comment type="caution">
    <text evidence="2">The sequence shown here is derived from an EMBL/GenBank/DDBJ whole genome shotgun (WGS) entry which is preliminary data.</text>
</comment>
<name>A0A8I1W954_PLESH</name>
<evidence type="ECO:0000259" key="1">
    <source>
        <dbReference type="Pfam" id="PF09327"/>
    </source>
</evidence>
<proteinExistence type="predicted"/>
<dbReference type="RefSeq" id="WP_207542633.1">
    <property type="nucleotide sequence ID" value="NZ_JAFNAA010000021.1"/>
</dbReference>
<dbReference type="EMBL" id="JAFNAA010000021">
    <property type="protein sequence ID" value="MBO1109576.1"/>
    <property type="molecule type" value="Genomic_DNA"/>
</dbReference>
<dbReference type="AlphaFoldDB" id="A0A8I1W954"/>
<evidence type="ECO:0000313" key="2">
    <source>
        <dbReference type="EMBL" id="MBO1109576.1"/>
    </source>
</evidence>
<dbReference type="InterPro" id="IPR015406">
    <property type="entry name" value="GpJ_CSF"/>
</dbReference>